<reference evidence="3 4" key="1">
    <citation type="journal article" date="2017" name="Nat. Commun.">
        <title>Genome assembly with in vitro proximity ligation data and whole-genome triplication in lettuce.</title>
        <authorList>
            <person name="Reyes-Chin-Wo S."/>
            <person name="Wang Z."/>
            <person name="Yang X."/>
            <person name="Kozik A."/>
            <person name="Arikit S."/>
            <person name="Song C."/>
            <person name="Xia L."/>
            <person name="Froenicke L."/>
            <person name="Lavelle D.O."/>
            <person name="Truco M.J."/>
            <person name="Xia R."/>
            <person name="Zhu S."/>
            <person name="Xu C."/>
            <person name="Xu H."/>
            <person name="Xu X."/>
            <person name="Cox K."/>
            <person name="Korf I."/>
            <person name="Meyers B.C."/>
            <person name="Michelmore R.W."/>
        </authorList>
    </citation>
    <scope>NUCLEOTIDE SEQUENCE [LARGE SCALE GENOMIC DNA]</scope>
    <source>
        <strain evidence="4">cv. Salinas</strain>
        <tissue evidence="3">Seedlings</tissue>
    </source>
</reference>
<dbReference type="InterPro" id="IPR043502">
    <property type="entry name" value="DNA/RNA_pol_sf"/>
</dbReference>
<dbReference type="EMBL" id="NBSK02000008">
    <property type="protein sequence ID" value="KAJ0192015.1"/>
    <property type="molecule type" value="Genomic_DNA"/>
</dbReference>
<protein>
    <recommendedName>
        <fullName evidence="2">Reverse transcriptase domain-containing protein</fullName>
    </recommendedName>
</protein>
<dbReference type="Pfam" id="PF00078">
    <property type="entry name" value="RVT_1"/>
    <property type="match status" value="1"/>
</dbReference>
<dbReference type="PANTHER" id="PTHR33116:SF79">
    <property type="entry name" value="REVERSE TRANSCRIPTASE DOMAIN, ZINC FINGER, CCHC-TYPE-RELATED"/>
    <property type="match status" value="1"/>
</dbReference>
<evidence type="ECO:0000313" key="4">
    <source>
        <dbReference type="Proteomes" id="UP000235145"/>
    </source>
</evidence>
<keyword evidence="1" id="KW-0472">Membrane</keyword>
<dbReference type="CDD" id="cd01650">
    <property type="entry name" value="RT_nLTR_like"/>
    <property type="match status" value="1"/>
</dbReference>
<dbReference type="AlphaFoldDB" id="A0A9R1USD2"/>
<organism evidence="3 4">
    <name type="scientific">Lactuca sativa</name>
    <name type="common">Garden lettuce</name>
    <dbReference type="NCBI Taxonomy" id="4236"/>
    <lineage>
        <taxon>Eukaryota</taxon>
        <taxon>Viridiplantae</taxon>
        <taxon>Streptophyta</taxon>
        <taxon>Embryophyta</taxon>
        <taxon>Tracheophyta</taxon>
        <taxon>Spermatophyta</taxon>
        <taxon>Magnoliopsida</taxon>
        <taxon>eudicotyledons</taxon>
        <taxon>Gunneridae</taxon>
        <taxon>Pentapetalae</taxon>
        <taxon>asterids</taxon>
        <taxon>campanulids</taxon>
        <taxon>Asterales</taxon>
        <taxon>Asteraceae</taxon>
        <taxon>Cichorioideae</taxon>
        <taxon>Cichorieae</taxon>
        <taxon>Lactucinae</taxon>
        <taxon>Lactuca</taxon>
    </lineage>
</organism>
<proteinExistence type="predicted"/>
<gene>
    <name evidence="3" type="ORF">LSAT_V11C800392770</name>
</gene>
<dbReference type="InterPro" id="IPR000477">
    <property type="entry name" value="RT_dom"/>
</dbReference>
<dbReference type="PANTHER" id="PTHR33116">
    <property type="entry name" value="REVERSE TRANSCRIPTASE ZINC-BINDING DOMAIN-CONTAINING PROTEIN-RELATED-RELATED"/>
    <property type="match status" value="1"/>
</dbReference>
<dbReference type="SUPFAM" id="SSF56672">
    <property type="entry name" value="DNA/RNA polymerases"/>
    <property type="match status" value="1"/>
</dbReference>
<evidence type="ECO:0000259" key="2">
    <source>
        <dbReference type="Pfam" id="PF00078"/>
    </source>
</evidence>
<evidence type="ECO:0000313" key="3">
    <source>
        <dbReference type="EMBL" id="KAJ0192015.1"/>
    </source>
</evidence>
<feature type="transmembrane region" description="Helical" evidence="1">
    <location>
        <begin position="713"/>
        <end position="733"/>
    </location>
</feature>
<comment type="caution">
    <text evidence="3">The sequence shown here is derived from an EMBL/GenBank/DDBJ whole genome shotgun (WGS) entry which is preliminary data.</text>
</comment>
<keyword evidence="1" id="KW-0812">Transmembrane</keyword>
<sequence length="735" mass="82832">MYSRIKWAVEGDENTRFFNGYVNKNNRKNRINGLLINGEWCTDPLKIKTEAYNFFKAKFQEAYPVRPKLISPLFKKIPAFELQNVESPITLEEIKHAVWACGNEKACGPNGFSFQFIKKYWEVLLGDIAAVVKYFERHGTLDSSCNSSFISLIPKVKDPLLLSDYKPISLIGCMYKIIAKILAVRIKKVMGHCIDEVQSAYVEGRNILDGPLVVNEAFDTINWDFLDSNLQQMGFGEKWRMWIWGCLNSAKASILVNGNPTDEFNTSKGVRQGDPLSPFLFIAAMEGLSSEQNIKNLARVLHCFHVLSGLKVNYNKSKVYGIGTHTTEVACWARPLGCEPSALPFNYLGVPVGANMKLKKHWKPMVDRFRGKLSIWKAKSLSFGGRLTLIKSVMGNLSTYFLSLFVAPEGTPILMGGGVEEQTKFHWVPWEKVIADKKLGGLGVGSLKALNTSIIVKWLWRLRVEQKALWAKVIKGIHNIQNKPDEYYSKKTLTRTWKNITGAKKDLEKKGVSIYQVIKKNVQPHGVTWSCGLTTDDEFKVKALRVRLQTQEPVGIGKFLWVKHVPLKIRANTTCSGTYQKMGDGGLKICQQCRNAEETVDHILVQCPFAKSIMEWIFGWCNIPLISLNSVVGILDYASNWGNCPKSRVRVVVCGKQGTIDSSTKTKWQLQKLQILSNLSLTSGSNTKVVMRVLNGRIGVYNYYLTGGFSLKLFAYFIFSYFHIVSVLGLFLASC</sequence>
<dbReference type="Proteomes" id="UP000235145">
    <property type="component" value="Unassembled WGS sequence"/>
</dbReference>
<keyword evidence="1" id="KW-1133">Transmembrane helix</keyword>
<feature type="domain" description="Reverse transcriptase" evidence="2">
    <location>
        <begin position="154"/>
        <end position="294"/>
    </location>
</feature>
<accession>A0A9R1USD2</accession>
<name>A0A9R1USD2_LACSA</name>
<evidence type="ECO:0000256" key="1">
    <source>
        <dbReference type="SAM" id="Phobius"/>
    </source>
</evidence>
<keyword evidence="4" id="KW-1185">Reference proteome</keyword>